<feature type="non-terminal residue" evidence="3">
    <location>
        <position position="638"/>
    </location>
</feature>
<feature type="compositionally biased region" description="Basic and acidic residues" evidence="2">
    <location>
        <begin position="214"/>
        <end position="228"/>
    </location>
</feature>
<keyword evidence="4" id="KW-1185">Reference proteome</keyword>
<feature type="region of interest" description="Disordered" evidence="2">
    <location>
        <begin position="542"/>
        <end position="577"/>
    </location>
</feature>
<feature type="compositionally biased region" description="Low complexity" evidence="2">
    <location>
        <begin position="141"/>
        <end position="160"/>
    </location>
</feature>
<evidence type="ECO:0000256" key="1">
    <source>
        <dbReference type="SAM" id="Coils"/>
    </source>
</evidence>
<feature type="region of interest" description="Disordered" evidence="2">
    <location>
        <begin position="128"/>
        <end position="304"/>
    </location>
</feature>
<dbReference type="Proteomes" id="UP001212841">
    <property type="component" value="Unassembled WGS sequence"/>
</dbReference>
<feature type="region of interest" description="Disordered" evidence="2">
    <location>
        <begin position="42"/>
        <end position="90"/>
    </location>
</feature>
<keyword evidence="1" id="KW-0175">Coiled coil</keyword>
<proteinExistence type="predicted"/>
<reference evidence="3" key="1">
    <citation type="submission" date="2020-05" db="EMBL/GenBank/DDBJ databases">
        <title>Phylogenomic resolution of chytrid fungi.</title>
        <authorList>
            <person name="Stajich J.E."/>
            <person name="Amses K."/>
            <person name="Simmons R."/>
            <person name="Seto K."/>
            <person name="Myers J."/>
            <person name="Bonds A."/>
            <person name="Quandt C.A."/>
            <person name="Barry K."/>
            <person name="Liu P."/>
            <person name="Grigoriev I."/>
            <person name="Longcore J.E."/>
            <person name="James T.Y."/>
        </authorList>
    </citation>
    <scope>NUCLEOTIDE SEQUENCE</scope>
    <source>
        <strain evidence="3">JEL0318</strain>
    </source>
</reference>
<gene>
    <name evidence="3" type="ORF">HK097_003921</name>
</gene>
<dbReference type="AlphaFoldDB" id="A0AAD5S210"/>
<organism evidence="3 4">
    <name type="scientific">Rhizophlyctis rosea</name>
    <dbReference type="NCBI Taxonomy" id="64517"/>
    <lineage>
        <taxon>Eukaryota</taxon>
        <taxon>Fungi</taxon>
        <taxon>Fungi incertae sedis</taxon>
        <taxon>Chytridiomycota</taxon>
        <taxon>Chytridiomycota incertae sedis</taxon>
        <taxon>Chytridiomycetes</taxon>
        <taxon>Rhizophlyctidales</taxon>
        <taxon>Rhizophlyctidaceae</taxon>
        <taxon>Rhizophlyctis</taxon>
    </lineage>
</organism>
<evidence type="ECO:0000313" key="4">
    <source>
        <dbReference type="Proteomes" id="UP001212841"/>
    </source>
</evidence>
<name>A0AAD5S210_9FUNG</name>
<protein>
    <submittedName>
        <fullName evidence="3">Uncharacterized protein</fullName>
    </submittedName>
</protein>
<evidence type="ECO:0000313" key="3">
    <source>
        <dbReference type="EMBL" id="KAJ3036123.1"/>
    </source>
</evidence>
<feature type="compositionally biased region" description="Polar residues" evidence="2">
    <location>
        <begin position="542"/>
        <end position="556"/>
    </location>
</feature>
<sequence>KVSDGEWREDEKKRGRVEDFADEFWKDRDRVAEMYEEVVGKLRSSETVRPLQRRPKTPAIPPRPKTALHPTEIQISQPTRPKTAPPSHHTYLVATSSGWHTGSDAHAFDHIESEETGLEFARQAYEKEGVGKGTKGREEVVSGVVSGRASPEGEGLVGVRMRMRRRSEEGVGSGVGAGAGERAGGERRGMQDMEASLGQLPDAEQSQAVDTEDEHPTSAEEGSVHTEGEQQPEVNEPIPPPPPEKKKKKRKTHRKKKRKRSSISAPPSDPSSTLPTPLASRRPTLRPRTASLAPQDGSEPLFEEEELIPELPQSTADELARLELERLRQIEEEERRKEEEERLRKEVELCSRPIEGHVEIVMRCMERVERGVVLIQALYRAHKIHTQYHRIIQILHQKRNPVLALKQLHNLDDAAFIPSTGEYLPPKPEESENVDEDDEVMDFNPVLNRSKRYARKRMGEPRDLQIGEDLKRKWEVWNRWKGHYKLYFADLMAEMKGRELDSLEVDLDSVDEVVVEEEPSNVESTAKSTPAFLHRRQSALDSIQPQRRLSTAPTSLENRRASMMPLDSSRRGSVMPRRGSEMGVLKSIKSKRGSMALGMASSKSPLEFAVEKLKGRVCVDFVVGVLDAVEGLKASLRE</sequence>
<accession>A0AAD5S210</accession>
<feature type="compositionally biased region" description="Gly residues" evidence="2">
    <location>
        <begin position="171"/>
        <end position="182"/>
    </location>
</feature>
<feature type="compositionally biased region" description="Basic and acidic residues" evidence="2">
    <location>
        <begin position="128"/>
        <end position="140"/>
    </location>
</feature>
<dbReference type="EMBL" id="JADGJD010001970">
    <property type="protein sequence ID" value="KAJ3036123.1"/>
    <property type="molecule type" value="Genomic_DNA"/>
</dbReference>
<evidence type="ECO:0000256" key="2">
    <source>
        <dbReference type="SAM" id="MobiDB-lite"/>
    </source>
</evidence>
<feature type="compositionally biased region" description="Low complexity" evidence="2">
    <location>
        <begin position="262"/>
        <end position="280"/>
    </location>
</feature>
<feature type="compositionally biased region" description="Basic residues" evidence="2">
    <location>
        <begin position="245"/>
        <end position="261"/>
    </location>
</feature>
<comment type="caution">
    <text evidence="3">The sequence shown here is derived from an EMBL/GenBank/DDBJ whole genome shotgun (WGS) entry which is preliminary data.</text>
</comment>
<feature type="coiled-coil region" evidence="1">
    <location>
        <begin position="320"/>
        <end position="350"/>
    </location>
</feature>
<dbReference type="PROSITE" id="PS50096">
    <property type="entry name" value="IQ"/>
    <property type="match status" value="1"/>
</dbReference>